<protein>
    <submittedName>
        <fullName evidence="1">Uncharacterized protein</fullName>
    </submittedName>
</protein>
<evidence type="ECO:0000313" key="1">
    <source>
        <dbReference type="EMBL" id="RDX95673.1"/>
    </source>
</evidence>
<dbReference type="EMBL" id="QJKJ01004066">
    <property type="protein sequence ID" value="RDX95673.1"/>
    <property type="molecule type" value="Genomic_DNA"/>
</dbReference>
<proteinExistence type="predicted"/>
<reference evidence="1" key="1">
    <citation type="submission" date="2018-05" db="EMBL/GenBank/DDBJ databases">
        <title>Draft genome of Mucuna pruriens seed.</title>
        <authorList>
            <person name="Nnadi N.E."/>
            <person name="Vos R."/>
            <person name="Hasami M.H."/>
            <person name="Devisetty U.K."/>
            <person name="Aguiy J.C."/>
        </authorList>
    </citation>
    <scope>NUCLEOTIDE SEQUENCE [LARGE SCALE GENOMIC DNA]</scope>
    <source>
        <strain evidence="1">JCA_2017</strain>
    </source>
</reference>
<accession>A0A371GYY4</accession>
<sequence>MQYLEAPIMDQLGRPGKFLIADSIGPPFSRMHINSSPPVKNAKKLEWPLAEGMKCPNNLYYFAKSLMCGVSTSWGHSQSLMDYVSRWVEAIATKTNDVKVVVDFLKSNIFY</sequence>
<feature type="non-terminal residue" evidence="1">
    <location>
        <position position="1"/>
    </location>
</feature>
<comment type="caution">
    <text evidence="1">The sequence shown here is derived from an EMBL/GenBank/DDBJ whole genome shotgun (WGS) entry which is preliminary data.</text>
</comment>
<gene>
    <name evidence="1" type="ORF">CR513_21778</name>
</gene>
<evidence type="ECO:0000313" key="2">
    <source>
        <dbReference type="Proteomes" id="UP000257109"/>
    </source>
</evidence>
<organism evidence="1 2">
    <name type="scientific">Mucuna pruriens</name>
    <name type="common">Velvet bean</name>
    <name type="synonym">Dolichos pruriens</name>
    <dbReference type="NCBI Taxonomy" id="157652"/>
    <lineage>
        <taxon>Eukaryota</taxon>
        <taxon>Viridiplantae</taxon>
        <taxon>Streptophyta</taxon>
        <taxon>Embryophyta</taxon>
        <taxon>Tracheophyta</taxon>
        <taxon>Spermatophyta</taxon>
        <taxon>Magnoliopsida</taxon>
        <taxon>eudicotyledons</taxon>
        <taxon>Gunneridae</taxon>
        <taxon>Pentapetalae</taxon>
        <taxon>rosids</taxon>
        <taxon>fabids</taxon>
        <taxon>Fabales</taxon>
        <taxon>Fabaceae</taxon>
        <taxon>Papilionoideae</taxon>
        <taxon>50 kb inversion clade</taxon>
        <taxon>NPAAA clade</taxon>
        <taxon>indigoferoid/millettioid clade</taxon>
        <taxon>Phaseoleae</taxon>
        <taxon>Mucuna</taxon>
    </lineage>
</organism>
<name>A0A371GYY4_MUCPR</name>
<dbReference type="AlphaFoldDB" id="A0A371GYY4"/>
<dbReference type="Proteomes" id="UP000257109">
    <property type="component" value="Unassembled WGS sequence"/>
</dbReference>
<keyword evidence="2" id="KW-1185">Reference proteome</keyword>